<dbReference type="InterPro" id="IPR009050">
    <property type="entry name" value="Globin-like_sf"/>
</dbReference>
<comment type="caution">
    <text evidence="17">The sequence shown here is derived from an EMBL/GenBank/DDBJ whole genome shotgun (WGS) entry which is preliminary data.</text>
</comment>
<comment type="similarity">
    <text evidence="14">Belongs to the globin family.</text>
</comment>
<dbReference type="PANTHER" id="PTHR43396:SF3">
    <property type="entry name" value="FLAVOHEMOPROTEIN"/>
    <property type="match status" value="1"/>
</dbReference>
<dbReference type="Pfam" id="PF00970">
    <property type="entry name" value="FAD_binding_6"/>
    <property type="match status" value="1"/>
</dbReference>
<dbReference type="GO" id="GO:0008941">
    <property type="term" value="F:nitric oxide dioxygenase NAD(P)H activity"/>
    <property type="evidence" value="ECO:0007669"/>
    <property type="project" value="UniProtKB-EC"/>
</dbReference>
<dbReference type="Proteomes" id="UP000574369">
    <property type="component" value="Unassembled WGS sequence"/>
</dbReference>
<protein>
    <recommendedName>
        <fullName evidence="3">nitric oxide dioxygenase</fullName>
        <ecNumber evidence="3">1.14.12.17</ecNumber>
    </recommendedName>
</protein>
<keyword evidence="10" id="KW-0520">NAD</keyword>
<dbReference type="PROSITE" id="PS51384">
    <property type="entry name" value="FAD_FR"/>
    <property type="match status" value="1"/>
</dbReference>
<keyword evidence="14" id="KW-0813">Transport</keyword>
<evidence type="ECO:0000256" key="4">
    <source>
        <dbReference type="ARBA" id="ARBA00022575"/>
    </source>
</evidence>
<comment type="catalytic activity">
    <reaction evidence="12">
        <text>2 nitric oxide + NADH + 2 O2 = 2 nitrate + NAD(+) + H(+)</text>
        <dbReference type="Rhea" id="RHEA:19469"/>
        <dbReference type="ChEBI" id="CHEBI:15378"/>
        <dbReference type="ChEBI" id="CHEBI:15379"/>
        <dbReference type="ChEBI" id="CHEBI:16480"/>
        <dbReference type="ChEBI" id="CHEBI:17632"/>
        <dbReference type="ChEBI" id="CHEBI:57540"/>
        <dbReference type="ChEBI" id="CHEBI:57945"/>
        <dbReference type="EC" id="1.14.12.17"/>
    </reaction>
</comment>
<dbReference type="InterPro" id="IPR000971">
    <property type="entry name" value="Globin"/>
</dbReference>
<evidence type="ECO:0000256" key="12">
    <source>
        <dbReference type="ARBA" id="ARBA00048649"/>
    </source>
</evidence>
<evidence type="ECO:0000256" key="7">
    <source>
        <dbReference type="ARBA" id="ARBA00022723"/>
    </source>
</evidence>
<comment type="similarity">
    <text evidence="2">In the C-terminal section; belongs to the flavoprotein pyridine nucleotide cytochrome reductase family.</text>
</comment>
<dbReference type="InterPro" id="IPR039261">
    <property type="entry name" value="FNR_nucleotide-bd"/>
</dbReference>
<comment type="cofactor">
    <cofactor evidence="1">
        <name>heme b</name>
        <dbReference type="ChEBI" id="CHEBI:60344"/>
    </cofactor>
</comment>
<dbReference type="PROSITE" id="PS01033">
    <property type="entry name" value="GLOBIN"/>
    <property type="match status" value="1"/>
</dbReference>
<dbReference type="Pfam" id="PF00042">
    <property type="entry name" value="Globin"/>
    <property type="match status" value="1"/>
</dbReference>
<dbReference type="InterPro" id="IPR017938">
    <property type="entry name" value="Riboflavin_synthase-like_b-brl"/>
</dbReference>
<evidence type="ECO:0000256" key="3">
    <source>
        <dbReference type="ARBA" id="ARBA00012229"/>
    </source>
</evidence>
<dbReference type="SUPFAM" id="SSF63380">
    <property type="entry name" value="Riboflavin synthase domain-like"/>
    <property type="match status" value="1"/>
</dbReference>
<dbReference type="Gene3D" id="2.40.30.10">
    <property type="entry name" value="Translation factors"/>
    <property type="match status" value="1"/>
</dbReference>
<dbReference type="Pfam" id="PF00175">
    <property type="entry name" value="NAD_binding_1"/>
    <property type="match status" value="1"/>
</dbReference>
<dbReference type="Gene3D" id="3.40.50.80">
    <property type="entry name" value="Nucleotide-binding domain of ferredoxin-NADP reductase (FNR) module"/>
    <property type="match status" value="1"/>
</dbReference>
<dbReference type="InterPro" id="IPR012292">
    <property type="entry name" value="Globin/Proto"/>
</dbReference>
<dbReference type="PANTHER" id="PTHR43396">
    <property type="entry name" value="FLAVOHEMOPROTEIN"/>
    <property type="match status" value="1"/>
</dbReference>
<evidence type="ECO:0000256" key="5">
    <source>
        <dbReference type="ARBA" id="ARBA00022617"/>
    </source>
</evidence>
<evidence type="ECO:0000256" key="10">
    <source>
        <dbReference type="ARBA" id="ARBA00023027"/>
    </source>
</evidence>
<proteinExistence type="inferred from homology"/>
<gene>
    <name evidence="17" type="ORF">FHS28_000942</name>
</gene>
<keyword evidence="9" id="KW-0408">Iron</keyword>
<evidence type="ECO:0000313" key="17">
    <source>
        <dbReference type="EMBL" id="MBB3193577.1"/>
    </source>
</evidence>
<evidence type="ECO:0000259" key="16">
    <source>
        <dbReference type="PROSITE" id="PS51384"/>
    </source>
</evidence>
<evidence type="ECO:0000256" key="14">
    <source>
        <dbReference type="RuleBase" id="RU000356"/>
    </source>
</evidence>
<evidence type="ECO:0000313" key="18">
    <source>
        <dbReference type="Proteomes" id="UP000574369"/>
    </source>
</evidence>
<dbReference type="Gene3D" id="1.10.490.10">
    <property type="entry name" value="Globins"/>
    <property type="match status" value="1"/>
</dbReference>
<dbReference type="EMBL" id="JACHXO010000001">
    <property type="protein sequence ID" value="MBB3193577.1"/>
    <property type="molecule type" value="Genomic_DNA"/>
</dbReference>
<comment type="catalytic activity">
    <reaction evidence="13">
        <text>2 nitric oxide + NADPH + 2 O2 = 2 nitrate + NADP(+) + H(+)</text>
        <dbReference type="Rhea" id="RHEA:19465"/>
        <dbReference type="ChEBI" id="CHEBI:15378"/>
        <dbReference type="ChEBI" id="CHEBI:15379"/>
        <dbReference type="ChEBI" id="CHEBI:16480"/>
        <dbReference type="ChEBI" id="CHEBI:17632"/>
        <dbReference type="ChEBI" id="CHEBI:57783"/>
        <dbReference type="ChEBI" id="CHEBI:58349"/>
        <dbReference type="EC" id="1.14.12.17"/>
    </reaction>
</comment>
<feature type="domain" description="Globin" evidence="15">
    <location>
        <begin position="1"/>
        <end position="138"/>
    </location>
</feature>
<dbReference type="NCBIfam" id="NF009805">
    <property type="entry name" value="PRK13289.1"/>
    <property type="match status" value="1"/>
</dbReference>
<keyword evidence="17" id="KW-0223">Dioxygenase</keyword>
<evidence type="ECO:0000256" key="6">
    <source>
        <dbReference type="ARBA" id="ARBA00022621"/>
    </source>
</evidence>
<sequence length="393" mass="43020">MFSTSTVALIKATVPLLRERGEDITRHFYASMLAEHPELKAFFNEAHQAHGTQARALAGAVLAYATHIDQLDAIAPALPRIIQKHAALGVLPEHYPIVGQCLLRAIRTVLGEVATDAVLDAWAQAYGALAQLLIDAEEQVYAANAAASGGWRGERRLRLIRKEAESDIITSFYFASADGSPLMDYQPGQYLTLVLHIDGRDVRRNYSLSDAPGRGWYRISVKREVGGRVSNWLHDHLAVGDDVRALPPCGDFLLDVESPRPLVLVTAGVGVTPAMSMLEAVAASGRPVHFIHAAQHSGVHAFRSRVDALAQAHPNVQPTYLYDQPRPECAPHRVGRLSTELLAELLPQDRNVDLYFLGPKPFMQQVLASARALEIPAGQVRYEFFGPLEDLAA</sequence>
<evidence type="ECO:0000256" key="11">
    <source>
        <dbReference type="ARBA" id="ARBA00025094"/>
    </source>
</evidence>
<keyword evidence="5 14" id="KW-0349">Heme</keyword>
<keyword evidence="8" id="KW-0521">NADP</keyword>
<dbReference type="CDD" id="cd06184">
    <property type="entry name" value="flavohem_like_fad_nad_binding"/>
    <property type="match status" value="1"/>
</dbReference>
<dbReference type="SUPFAM" id="SSF52343">
    <property type="entry name" value="Ferredoxin reductase-like, C-terminal NADP-linked domain"/>
    <property type="match status" value="1"/>
</dbReference>
<reference evidence="17 18" key="1">
    <citation type="submission" date="2020-08" db="EMBL/GenBank/DDBJ databases">
        <title>Genomic Encyclopedia of Type Strains, Phase III (KMG-III): the genomes of soil and plant-associated and newly described type strains.</title>
        <authorList>
            <person name="Whitman W."/>
        </authorList>
    </citation>
    <scope>NUCLEOTIDE SEQUENCE [LARGE SCALE GENOMIC DNA]</scope>
    <source>
        <strain evidence="17 18">CECT 7247</strain>
    </source>
</reference>
<keyword evidence="18" id="KW-1185">Reference proteome</keyword>
<dbReference type="RefSeq" id="WP_088448854.1">
    <property type="nucleotide sequence ID" value="NZ_JACHXO010000001.1"/>
</dbReference>
<keyword evidence="6 14" id="KW-0561">Oxygen transport</keyword>
<evidence type="ECO:0000256" key="13">
    <source>
        <dbReference type="ARBA" id="ARBA00049433"/>
    </source>
</evidence>
<evidence type="ECO:0000256" key="8">
    <source>
        <dbReference type="ARBA" id="ARBA00022857"/>
    </source>
</evidence>
<keyword evidence="7" id="KW-0479">Metal-binding</keyword>
<evidence type="ECO:0000256" key="1">
    <source>
        <dbReference type="ARBA" id="ARBA00001970"/>
    </source>
</evidence>
<name>A0ABR6GN83_9BURK</name>
<dbReference type="InterPro" id="IPR008333">
    <property type="entry name" value="Cbr1-like_FAD-bd_dom"/>
</dbReference>
<dbReference type="EC" id="1.14.12.17" evidence="3"/>
<evidence type="ECO:0000259" key="15">
    <source>
        <dbReference type="PROSITE" id="PS01033"/>
    </source>
</evidence>
<keyword evidence="4" id="KW-0216">Detoxification</keyword>
<keyword evidence="17" id="KW-0560">Oxidoreductase</keyword>
<dbReference type="InterPro" id="IPR001433">
    <property type="entry name" value="OxRdtase_FAD/NAD-bd"/>
</dbReference>
<dbReference type="PRINTS" id="PR00409">
    <property type="entry name" value="PHDIOXRDTASE"/>
</dbReference>
<evidence type="ECO:0000256" key="2">
    <source>
        <dbReference type="ARBA" id="ARBA00006401"/>
    </source>
</evidence>
<comment type="function">
    <text evidence="11">Is involved in NO detoxification in an aerobic process, termed nitric oxide dioxygenase (NOD) reaction that utilizes O(2) and NAD(P)H to convert NO to nitrate, which protects the bacterium from various noxious nitrogen compounds. Therefore, plays a central role in the inducible response to nitrosative stress.</text>
</comment>
<evidence type="ECO:0000256" key="9">
    <source>
        <dbReference type="ARBA" id="ARBA00023004"/>
    </source>
</evidence>
<organism evidence="17 18">
    <name type="scientific">Roseateles terrae</name>
    <dbReference type="NCBI Taxonomy" id="431060"/>
    <lineage>
        <taxon>Bacteria</taxon>
        <taxon>Pseudomonadati</taxon>
        <taxon>Pseudomonadota</taxon>
        <taxon>Betaproteobacteria</taxon>
        <taxon>Burkholderiales</taxon>
        <taxon>Sphaerotilaceae</taxon>
        <taxon>Roseateles</taxon>
    </lineage>
</organism>
<feature type="domain" description="FAD-binding FR-type" evidence="16">
    <location>
        <begin position="152"/>
        <end position="255"/>
    </location>
</feature>
<accession>A0ABR6GN83</accession>
<dbReference type="SUPFAM" id="SSF46458">
    <property type="entry name" value="Globin-like"/>
    <property type="match status" value="1"/>
</dbReference>
<dbReference type="InterPro" id="IPR017927">
    <property type="entry name" value="FAD-bd_FR_type"/>
</dbReference>
<dbReference type="CDD" id="cd08922">
    <property type="entry name" value="FHb-globin"/>
    <property type="match status" value="1"/>
</dbReference>